<evidence type="ECO:0000256" key="1">
    <source>
        <dbReference type="ARBA" id="ARBA00022679"/>
    </source>
</evidence>
<evidence type="ECO:0000313" key="5">
    <source>
        <dbReference type="Proteomes" id="UP000886687"/>
    </source>
</evidence>
<dbReference type="Gene3D" id="3.40.630.30">
    <property type="match status" value="1"/>
</dbReference>
<keyword evidence="1" id="KW-0808">Transferase</keyword>
<accession>A0A9E4K1H3</accession>
<dbReference type="PROSITE" id="PS51186">
    <property type="entry name" value="GNAT"/>
    <property type="match status" value="1"/>
</dbReference>
<feature type="domain" description="N-acetyltransferase" evidence="3">
    <location>
        <begin position="3"/>
        <end position="135"/>
    </location>
</feature>
<dbReference type="InterPro" id="IPR000182">
    <property type="entry name" value="GNAT_dom"/>
</dbReference>
<comment type="caution">
    <text evidence="4">The sequence shown here is derived from an EMBL/GenBank/DDBJ whole genome shotgun (WGS) entry which is preliminary data.</text>
</comment>
<evidence type="ECO:0000313" key="4">
    <source>
        <dbReference type="EMBL" id="MCG7937896.1"/>
    </source>
</evidence>
<organism evidence="4 5">
    <name type="scientific">Candidatus Thiodiazotropha lotti</name>
    <dbReference type="NCBI Taxonomy" id="2792787"/>
    <lineage>
        <taxon>Bacteria</taxon>
        <taxon>Pseudomonadati</taxon>
        <taxon>Pseudomonadota</taxon>
        <taxon>Gammaproteobacteria</taxon>
        <taxon>Chromatiales</taxon>
        <taxon>Sedimenticolaceae</taxon>
        <taxon>Candidatus Thiodiazotropha</taxon>
    </lineage>
</organism>
<name>A0A9E4K1H3_9GAMM</name>
<reference evidence="4" key="1">
    <citation type="journal article" date="2021" name="Proc. Natl. Acad. Sci. U.S.A.">
        <title>Global biogeography of chemosynthetic symbionts reveals both localized and globally distributed symbiont groups. .</title>
        <authorList>
            <person name="Osvatic J.T."/>
            <person name="Wilkins L.G.E."/>
            <person name="Leibrecht L."/>
            <person name="Leray M."/>
            <person name="Zauner S."/>
            <person name="Polzin J."/>
            <person name="Camacho Y."/>
            <person name="Gros O."/>
            <person name="van Gils J.A."/>
            <person name="Eisen J.A."/>
            <person name="Petersen J.M."/>
            <person name="Yuen B."/>
        </authorList>
    </citation>
    <scope>NUCLEOTIDE SEQUENCE</scope>
    <source>
        <strain evidence="4">MAGL173</strain>
    </source>
</reference>
<dbReference type="CDD" id="cd04301">
    <property type="entry name" value="NAT_SF"/>
    <property type="match status" value="1"/>
</dbReference>
<evidence type="ECO:0000256" key="2">
    <source>
        <dbReference type="ARBA" id="ARBA00023315"/>
    </source>
</evidence>
<keyword evidence="2" id="KW-0012">Acyltransferase</keyword>
<sequence length="135" mass="15029">MKLKIEINGDIGKEEVVAVYRANGWSSAEKPDKLLAALRHSDNLVTARIDGRLVGIGNAISDGHLVVYYPHMLVDPAYHGQGIGRKMMNSMMNIYQGFHQQMLTSDKNAVGFYQALGFSRAGNTESMWIYEGQDH</sequence>
<dbReference type="EMBL" id="JAEPDI010000001">
    <property type="protein sequence ID" value="MCG7937896.1"/>
    <property type="molecule type" value="Genomic_DNA"/>
</dbReference>
<dbReference type="PANTHER" id="PTHR43626">
    <property type="entry name" value="ACYL-COA N-ACYLTRANSFERASE"/>
    <property type="match status" value="1"/>
</dbReference>
<dbReference type="GO" id="GO:0005737">
    <property type="term" value="C:cytoplasm"/>
    <property type="evidence" value="ECO:0007669"/>
    <property type="project" value="TreeGrafter"/>
</dbReference>
<protein>
    <submittedName>
        <fullName evidence="4">GNAT family N-acetyltransferase</fullName>
    </submittedName>
</protein>
<dbReference type="Pfam" id="PF13673">
    <property type="entry name" value="Acetyltransf_10"/>
    <property type="match status" value="1"/>
</dbReference>
<dbReference type="PANTHER" id="PTHR43626:SF4">
    <property type="entry name" value="GCN5-RELATED N-ACETYLTRANSFERASE 2, CHLOROPLASTIC"/>
    <property type="match status" value="1"/>
</dbReference>
<dbReference type="GO" id="GO:0008080">
    <property type="term" value="F:N-acetyltransferase activity"/>
    <property type="evidence" value="ECO:0007669"/>
    <property type="project" value="InterPro"/>
</dbReference>
<dbReference type="SUPFAM" id="SSF55729">
    <property type="entry name" value="Acyl-CoA N-acyltransferases (Nat)"/>
    <property type="match status" value="1"/>
</dbReference>
<dbReference type="AlphaFoldDB" id="A0A9E4K1H3"/>
<dbReference type="InterPro" id="IPR016181">
    <property type="entry name" value="Acyl_CoA_acyltransferase"/>
</dbReference>
<evidence type="ECO:0000259" key="3">
    <source>
        <dbReference type="PROSITE" id="PS51186"/>
    </source>
</evidence>
<proteinExistence type="predicted"/>
<dbReference type="InterPro" id="IPR045039">
    <property type="entry name" value="NSI-like"/>
</dbReference>
<gene>
    <name evidence="4" type="ORF">JAZ04_03435</name>
</gene>
<dbReference type="Proteomes" id="UP000886687">
    <property type="component" value="Unassembled WGS sequence"/>
</dbReference>